<dbReference type="Gene3D" id="2.20.110.10">
    <property type="entry name" value="Histone H3 K4-specific methyltransferase SET7/9 N-terminal domain"/>
    <property type="match status" value="4"/>
</dbReference>
<dbReference type="PANTHER" id="PTHR23086">
    <property type="entry name" value="PHOSPHATIDYLINOSITOL-4-PHOSPHATE 5-KINASE"/>
    <property type="match status" value="1"/>
</dbReference>
<dbReference type="PaxDb" id="3827-XP_004498693.1"/>
<dbReference type="EC" id="2.7.1.68" evidence="6"/>
<dbReference type="PANTHER" id="PTHR23086:SF113">
    <property type="entry name" value="PHOSPHATIDYLINOSITOL 4-PHOSPHATE 5-KINASE 6"/>
    <property type="match status" value="1"/>
</dbReference>
<evidence type="ECO:0000256" key="2">
    <source>
        <dbReference type="ARBA" id="ARBA00022737"/>
    </source>
</evidence>
<comment type="catalytic activity">
    <reaction evidence="6">
        <text>a 1,2-diacyl-sn-glycero-3-phospho-(1D-myo-inositol 4-phosphate) + ATP = a 1,2-diacyl-sn-glycero-3-phospho-(1D-myo-inositol-4,5-bisphosphate) + ADP + H(+)</text>
        <dbReference type="Rhea" id="RHEA:14425"/>
        <dbReference type="ChEBI" id="CHEBI:15378"/>
        <dbReference type="ChEBI" id="CHEBI:30616"/>
        <dbReference type="ChEBI" id="CHEBI:58178"/>
        <dbReference type="ChEBI" id="CHEBI:58456"/>
        <dbReference type="ChEBI" id="CHEBI:456216"/>
        <dbReference type="EC" id="2.7.1.68"/>
    </reaction>
</comment>
<reference evidence="10" key="2">
    <citation type="submission" date="2025-08" db="UniProtKB">
        <authorList>
            <consortium name="RefSeq"/>
        </authorList>
    </citation>
    <scope>IDENTIFICATION</scope>
    <source>
        <tissue evidence="10">Etiolated seedlings</tissue>
    </source>
</reference>
<feature type="domain" description="PIPK" evidence="8">
    <location>
        <begin position="377"/>
        <end position="771"/>
    </location>
</feature>
<dbReference type="GeneID" id="101491765"/>
<keyword evidence="4 6" id="KW-0418">Kinase</keyword>
<dbReference type="InterPro" id="IPR002498">
    <property type="entry name" value="PInositol-4-P-4/5-kinase_core"/>
</dbReference>
<dbReference type="STRING" id="3827.A0A1S2Y561"/>
<dbReference type="GO" id="GO:0046854">
    <property type="term" value="P:phosphatidylinositol phosphate biosynthetic process"/>
    <property type="evidence" value="ECO:0007669"/>
    <property type="project" value="TreeGrafter"/>
</dbReference>
<dbReference type="AlphaFoldDB" id="A0A1S2Y561"/>
<gene>
    <name evidence="10" type="primary">LOC101491765</name>
</gene>
<dbReference type="GO" id="GO:0005524">
    <property type="term" value="F:ATP binding"/>
    <property type="evidence" value="ECO:0007669"/>
    <property type="project" value="UniProtKB-UniRule"/>
</dbReference>
<evidence type="ECO:0000259" key="8">
    <source>
        <dbReference type="PROSITE" id="PS51455"/>
    </source>
</evidence>
<keyword evidence="1 6" id="KW-0808">Transferase</keyword>
<keyword evidence="3 6" id="KW-0547">Nucleotide-binding</keyword>
<dbReference type="OrthoDB" id="70770at2759"/>
<sequence length="778" mass="88260">MSRELNGIVKAWEATVKKSAGGKKRANIIFTPMSIAHVDDEDNNDDGDDDEDGDDDDDDDEDDDDEEVCLVEKIFPNGDFYTGQWLDKFPHGKGKYLWTDGCMYVGEWIQGFTMGKGRFSWPSGATYQGEFKTFYMDGKGTYIGSSGDTYKGYWVMNLKNGKGNESYPNGDFYDGEWKKGLQSGHGRYQWKNGNHYIGQWLNGLFNGSGTMMWQNGNRYDGCWEDGYPKGNGTFSWCDGSFYVGVWNKDFKEQSGTYYPSGSNDAHLEWDPQEVFNVELSDCKVCPCENVSIYPSEKILSVSGLEEAKVMKQSKKGSDGNRKTRWSSVDGRISNYSSEEGCNGLDVGRKSAFDELGGNSIPSWQKLRIKAPKTQGDTISKGHKNYELMLNLQLGIRHSVGRPAPSASLDLKSSAFDPKEKVWTRFPPEGSKHTPPHPSCEFRWKDYCPVLFRALRKLFKVDPADYMISICGNDALRELSSPGKSGSFFYLTNDDRYMIKTMKKAEVKVFLKMLPAYYKHVRDFENTLVTKFFGLHCVRLTGTAQKKVRFVIMGNLFCSQYAIHRRFDLKGSTFGRTTNKPEADIEPTTTLKDLDLNFIFRLQKSWFQEFCRQVSRDCDFLEQERIMDYSMLVGLHFREITSSGNVTPCGRSSGACTPSGFDDGGPRLSGVNVDHLIVDPSRWIQLGINMPARAEMALRKSNCDTPQLIGEPTGELYDIIIFFGIIDILQGYDISKKLEHAYKSFQYDATSISAVDPRLYSKRFREFIFRVFVEDTSSV</sequence>
<accession>A0A1S2Y561</accession>
<dbReference type="InterPro" id="IPR003409">
    <property type="entry name" value="MORN"/>
</dbReference>
<reference evidence="9" key="1">
    <citation type="journal article" date="2013" name="Nat. Biotechnol.">
        <title>Draft genome sequence of chickpea (Cicer arietinum) provides a resource for trait improvement.</title>
        <authorList>
            <person name="Varshney R.K."/>
            <person name="Song C."/>
            <person name="Saxena R.K."/>
            <person name="Azam S."/>
            <person name="Yu S."/>
            <person name="Sharpe A.G."/>
            <person name="Cannon S."/>
            <person name="Baek J."/>
            <person name="Rosen B.D."/>
            <person name="Tar'an B."/>
            <person name="Millan T."/>
            <person name="Zhang X."/>
            <person name="Ramsay L.D."/>
            <person name="Iwata A."/>
            <person name="Wang Y."/>
            <person name="Nelson W."/>
            <person name="Farmer A.D."/>
            <person name="Gaur P.M."/>
            <person name="Soderlund C."/>
            <person name="Penmetsa R.V."/>
            <person name="Xu C."/>
            <person name="Bharti A.K."/>
            <person name="He W."/>
            <person name="Winter P."/>
            <person name="Zhao S."/>
            <person name="Hane J.K."/>
            <person name="Carrasquilla-Garcia N."/>
            <person name="Condie J.A."/>
            <person name="Upadhyaya H.D."/>
            <person name="Luo M.C."/>
            <person name="Thudi M."/>
            <person name="Gowda C.L."/>
            <person name="Singh N.P."/>
            <person name="Lichtenzveig J."/>
            <person name="Gali K.K."/>
            <person name="Rubio J."/>
            <person name="Nadarajan N."/>
            <person name="Dolezel J."/>
            <person name="Bansal K.C."/>
            <person name="Xu X."/>
            <person name="Edwards D."/>
            <person name="Zhang G."/>
            <person name="Kahl G."/>
            <person name="Gil J."/>
            <person name="Singh K.B."/>
            <person name="Datta S.K."/>
            <person name="Jackson S.A."/>
            <person name="Wang J."/>
            <person name="Cook D.R."/>
        </authorList>
    </citation>
    <scope>NUCLEOTIDE SEQUENCE [LARGE SCALE GENOMIC DNA]</scope>
    <source>
        <strain evidence="9">cv. CDC Frontier</strain>
    </source>
</reference>
<organism evidence="9 10">
    <name type="scientific">Cicer arietinum</name>
    <name type="common">Chickpea</name>
    <name type="synonym">Garbanzo</name>
    <dbReference type="NCBI Taxonomy" id="3827"/>
    <lineage>
        <taxon>Eukaryota</taxon>
        <taxon>Viridiplantae</taxon>
        <taxon>Streptophyta</taxon>
        <taxon>Embryophyta</taxon>
        <taxon>Tracheophyta</taxon>
        <taxon>Spermatophyta</taxon>
        <taxon>Magnoliopsida</taxon>
        <taxon>eudicotyledons</taxon>
        <taxon>Gunneridae</taxon>
        <taxon>Pentapetalae</taxon>
        <taxon>rosids</taxon>
        <taxon>fabids</taxon>
        <taxon>Fabales</taxon>
        <taxon>Fabaceae</taxon>
        <taxon>Papilionoideae</taxon>
        <taxon>50 kb inversion clade</taxon>
        <taxon>NPAAA clade</taxon>
        <taxon>Hologalegina</taxon>
        <taxon>IRL clade</taxon>
        <taxon>Cicereae</taxon>
        <taxon>Cicer</taxon>
    </lineage>
</organism>
<protein>
    <recommendedName>
        <fullName evidence="6">Phosphatidylinositol 4-phosphate 5-kinase</fullName>
        <ecNumber evidence="6">2.7.1.68</ecNumber>
    </recommendedName>
</protein>
<evidence type="ECO:0000313" key="9">
    <source>
        <dbReference type="Proteomes" id="UP000087171"/>
    </source>
</evidence>
<keyword evidence="2" id="KW-0677">Repeat</keyword>
<dbReference type="InterPro" id="IPR023610">
    <property type="entry name" value="PInositol-4/5-P-5/4-kinase"/>
</dbReference>
<dbReference type="SUPFAM" id="SSF56104">
    <property type="entry name" value="SAICAR synthase-like"/>
    <property type="match status" value="1"/>
</dbReference>
<dbReference type="RefSeq" id="XP_004498693.1">
    <property type="nucleotide sequence ID" value="XM_004498636.2"/>
</dbReference>
<keyword evidence="5 6" id="KW-0067">ATP-binding</keyword>
<feature type="region of interest" description="Disordered" evidence="7">
    <location>
        <begin position="33"/>
        <end position="65"/>
    </location>
</feature>
<dbReference type="FunFam" id="3.30.800.10:FF:000003">
    <property type="entry name" value="Phosphatidylinositol 4-phosphate 5-kinase"/>
    <property type="match status" value="1"/>
</dbReference>
<dbReference type="GO" id="GO:0016308">
    <property type="term" value="F:1-phosphatidylinositol-4-phosphate 5-kinase activity"/>
    <property type="evidence" value="ECO:0007669"/>
    <property type="project" value="UniProtKB-UniRule"/>
</dbReference>
<keyword evidence="9" id="KW-1185">Reference proteome</keyword>
<name>A0A1S2Y561_CICAR</name>
<evidence type="ECO:0000256" key="5">
    <source>
        <dbReference type="ARBA" id="ARBA00022840"/>
    </source>
</evidence>
<dbReference type="SUPFAM" id="SSF82185">
    <property type="entry name" value="Histone H3 K4-specific methyltransferase SET7/9 N-terminal domain"/>
    <property type="match status" value="2"/>
</dbReference>
<evidence type="ECO:0000256" key="3">
    <source>
        <dbReference type="ARBA" id="ARBA00022741"/>
    </source>
</evidence>
<dbReference type="Gene3D" id="3.30.810.10">
    <property type="entry name" value="2-Layer Sandwich"/>
    <property type="match status" value="2"/>
</dbReference>
<dbReference type="KEGG" id="cam:101491765"/>
<proteinExistence type="predicted"/>
<dbReference type="SMART" id="SM00698">
    <property type="entry name" value="MORN"/>
    <property type="match status" value="7"/>
</dbReference>
<dbReference type="SMART" id="SM00330">
    <property type="entry name" value="PIPKc"/>
    <property type="match status" value="1"/>
</dbReference>
<dbReference type="Gene3D" id="3.30.800.10">
    <property type="entry name" value="Phosphatidylinositol Phosphate Kinase II Beta"/>
    <property type="match status" value="1"/>
</dbReference>
<evidence type="ECO:0000256" key="7">
    <source>
        <dbReference type="SAM" id="MobiDB-lite"/>
    </source>
</evidence>
<dbReference type="GO" id="GO:0005886">
    <property type="term" value="C:plasma membrane"/>
    <property type="evidence" value="ECO:0007669"/>
    <property type="project" value="TreeGrafter"/>
</dbReference>
<evidence type="ECO:0000313" key="10">
    <source>
        <dbReference type="RefSeq" id="XP_004498693.1"/>
    </source>
</evidence>
<dbReference type="InterPro" id="IPR017163">
    <property type="entry name" value="PIno-4-P-5_kinase_pln"/>
</dbReference>
<evidence type="ECO:0000256" key="6">
    <source>
        <dbReference type="PIRNR" id="PIRNR037274"/>
    </source>
</evidence>
<dbReference type="InterPro" id="IPR027484">
    <property type="entry name" value="PInositol-4-P-5-kinase_N"/>
</dbReference>
<dbReference type="PROSITE" id="PS51455">
    <property type="entry name" value="PIPK"/>
    <property type="match status" value="1"/>
</dbReference>
<dbReference type="Pfam" id="PF01504">
    <property type="entry name" value="PIP5K"/>
    <property type="match status" value="1"/>
</dbReference>
<dbReference type="Pfam" id="PF02493">
    <property type="entry name" value="MORN"/>
    <property type="match status" value="7"/>
</dbReference>
<dbReference type="CDD" id="cd17302">
    <property type="entry name" value="PIPKc_AtPIP5K_like"/>
    <property type="match status" value="1"/>
</dbReference>
<dbReference type="PIRSF" id="PIRSF037274">
    <property type="entry name" value="PIP5K_plant_prd"/>
    <property type="match status" value="1"/>
</dbReference>
<dbReference type="eggNOG" id="KOG0229">
    <property type="taxonomic scope" value="Eukaryota"/>
</dbReference>
<evidence type="ECO:0000256" key="1">
    <source>
        <dbReference type="ARBA" id="ARBA00022679"/>
    </source>
</evidence>
<evidence type="ECO:0000256" key="4">
    <source>
        <dbReference type="ARBA" id="ARBA00022777"/>
    </source>
</evidence>
<dbReference type="InterPro" id="IPR027483">
    <property type="entry name" value="PInositol-4-P-4/5-kinase_C_sf"/>
</dbReference>
<dbReference type="Proteomes" id="UP000087171">
    <property type="component" value="Chromosome Ca4"/>
</dbReference>
<feature type="compositionally biased region" description="Acidic residues" evidence="7">
    <location>
        <begin position="39"/>
        <end position="65"/>
    </location>
</feature>